<dbReference type="InterPro" id="IPR028082">
    <property type="entry name" value="Peripla_BP_I"/>
</dbReference>
<dbReference type="EMBL" id="FRDH01000003">
    <property type="protein sequence ID" value="SHN48483.1"/>
    <property type="molecule type" value="Genomic_DNA"/>
</dbReference>
<dbReference type="PROSITE" id="PS50932">
    <property type="entry name" value="HTH_LACI_2"/>
    <property type="match status" value="1"/>
</dbReference>
<dbReference type="SUPFAM" id="SSF47413">
    <property type="entry name" value="lambda repressor-like DNA-binding domains"/>
    <property type="match status" value="1"/>
</dbReference>
<gene>
    <name evidence="5" type="ORF">SAMN02745247_00054</name>
</gene>
<dbReference type="Gene3D" id="1.10.260.40">
    <property type="entry name" value="lambda repressor-like DNA-binding domains"/>
    <property type="match status" value="1"/>
</dbReference>
<evidence type="ECO:0000256" key="3">
    <source>
        <dbReference type="ARBA" id="ARBA00023163"/>
    </source>
</evidence>
<dbReference type="Gene3D" id="3.40.50.2300">
    <property type="match status" value="2"/>
</dbReference>
<dbReference type="InterPro" id="IPR046335">
    <property type="entry name" value="LacI/GalR-like_sensor"/>
</dbReference>
<evidence type="ECO:0000256" key="1">
    <source>
        <dbReference type="ARBA" id="ARBA00023015"/>
    </source>
</evidence>
<dbReference type="SMART" id="SM00354">
    <property type="entry name" value="HTH_LACI"/>
    <property type="match status" value="1"/>
</dbReference>
<name>A0A1M7RQ83_9FIRM</name>
<dbReference type="GO" id="GO:0003700">
    <property type="term" value="F:DNA-binding transcription factor activity"/>
    <property type="evidence" value="ECO:0007669"/>
    <property type="project" value="TreeGrafter"/>
</dbReference>
<sequence>MWDENKVRIIDIANDLGVSTATVSNVLHGKTKKISDATIKRVEQKLEESGYIPNMAATLLARNNSRIIGVVVNNHEKYEGRVLEDPFISSAINYLSDEIENAGYFMMLKKAKEIMDAVRFSSMWNLDGLIIIGFCENEYKNLRDHIRIPFVVYDGFMKEQGRISNVTIDDFDGGRQVGEYLKKNGHKKVLCISDNNVCMDLDRFNGLNRGLGKDADFLMIPMSREKRQLFYQKNLEKIKKYTAIFAVSDYYAIDIMVFLKSCGISVPEDISVVGFDGSSDCQRVVPVLTSVYQNNELRAKMAMELLLKMLQDSSFSQSVCVPVKLVWGESVRNLCESGGEK</sequence>
<evidence type="ECO:0000256" key="2">
    <source>
        <dbReference type="ARBA" id="ARBA00023125"/>
    </source>
</evidence>
<dbReference type="Pfam" id="PF00356">
    <property type="entry name" value="LacI"/>
    <property type="match status" value="1"/>
</dbReference>
<dbReference type="PANTHER" id="PTHR30146:SF24">
    <property type="entry name" value="XYLOSE OPERON REGULATORY PROTEIN"/>
    <property type="match status" value="1"/>
</dbReference>
<keyword evidence="1" id="KW-0805">Transcription regulation</keyword>
<accession>A0A1M7RQ83</accession>
<dbReference type="AlphaFoldDB" id="A0A1M7RQ83"/>
<evidence type="ECO:0000313" key="5">
    <source>
        <dbReference type="EMBL" id="SHN48483.1"/>
    </source>
</evidence>
<dbReference type="CDD" id="cd06267">
    <property type="entry name" value="PBP1_LacI_sugar_binding-like"/>
    <property type="match status" value="1"/>
</dbReference>
<feature type="domain" description="HTH lacI-type" evidence="4">
    <location>
        <begin position="7"/>
        <end position="62"/>
    </location>
</feature>
<protein>
    <submittedName>
        <fullName evidence="5">Transcriptional regulator, LacI family</fullName>
    </submittedName>
</protein>
<dbReference type="PANTHER" id="PTHR30146">
    <property type="entry name" value="LACI-RELATED TRANSCRIPTIONAL REPRESSOR"/>
    <property type="match status" value="1"/>
</dbReference>
<evidence type="ECO:0000259" key="4">
    <source>
        <dbReference type="PROSITE" id="PS50932"/>
    </source>
</evidence>
<keyword evidence="3" id="KW-0804">Transcription</keyword>
<dbReference type="Proteomes" id="UP000184097">
    <property type="component" value="Unassembled WGS sequence"/>
</dbReference>
<keyword evidence="2" id="KW-0238">DNA-binding</keyword>
<reference evidence="5 6" key="1">
    <citation type="submission" date="2016-12" db="EMBL/GenBank/DDBJ databases">
        <authorList>
            <person name="Song W.-J."/>
            <person name="Kurnit D.M."/>
        </authorList>
    </citation>
    <scope>NUCLEOTIDE SEQUENCE [LARGE SCALE GENOMIC DNA]</scope>
    <source>
        <strain evidence="5 6">DSM 14810</strain>
    </source>
</reference>
<dbReference type="SUPFAM" id="SSF53822">
    <property type="entry name" value="Periplasmic binding protein-like I"/>
    <property type="match status" value="1"/>
</dbReference>
<proteinExistence type="predicted"/>
<organism evidence="5 6">
    <name type="scientific">Butyrivibrio hungatei DSM 14810</name>
    <dbReference type="NCBI Taxonomy" id="1121132"/>
    <lineage>
        <taxon>Bacteria</taxon>
        <taxon>Bacillati</taxon>
        <taxon>Bacillota</taxon>
        <taxon>Clostridia</taxon>
        <taxon>Lachnospirales</taxon>
        <taxon>Lachnospiraceae</taxon>
        <taxon>Butyrivibrio</taxon>
    </lineage>
</organism>
<evidence type="ECO:0000313" key="6">
    <source>
        <dbReference type="Proteomes" id="UP000184097"/>
    </source>
</evidence>
<dbReference type="RefSeq" id="WP_072700036.1">
    <property type="nucleotide sequence ID" value="NZ_FRDH01000003.1"/>
</dbReference>
<dbReference type="CDD" id="cd01392">
    <property type="entry name" value="HTH_LacI"/>
    <property type="match status" value="1"/>
</dbReference>
<dbReference type="InterPro" id="IPR000843">
    <property type="entry name" value="HTH_LacI"/>
</dbReference>
<dbReference type="GO" id="GO:0000976">
    <property type="term" value="F:transcription cis-regulatory region binding"/>
    <property type="evidence" value="ECO:0007669"/>
    <property type="project" value="TreeGrafter"/>
</dbReference>
<dbReference type="InterPro" id="IPR010982">
    <property type="entry name" value="Lambda_DNA-bd_dom_sf"/>
</dbReference>
<dbReference type="Pfam" id="PF13377">
    <property type="entry name" value="Peripla_BP_3"/>
    <property type="match status" value="1"/>
</dbReference>